<reference evidence="7 8" key="1">
    <citation type="submission" date="2022-07" db="EMBL/GenBank/DDBJ databases">
        <title>Genome-wide signatures of adaptation to extreme environments.</title>
        <authorList>
            <person name="Cho C.H."/>
            <person name="Yoon H.S."/>
        </authorList>
    </citation>
    <scope>NUCLEOTIDE SEQUENCE [LARGE SCALE GENOMIC DNA]</scope>
    <source>
        <strain evidence="7 8">108.79 E11</strain>
    </source>
</reference>
<evidence type="ECO:0000256" key="5">
    <source>
        <dbReference type="ARBA" id="ARBA00023136"/>
    </source>
</evidence>
<comment type="subcellular location">
    <subcellularLocation>
        <location evidence="1">Membrane</location>
        <topology evidence="1">Multi-pass membrane protein</topology>
    </subcellularLocation>
</comment>
<keyword evidence="3" id="KW-0812">Transmembrane</keyword>
<evidence type="ECO:0000256" key="4">
    <source>
        <dbReference type="ARBA" id="ARBA00022989"/>
    </source>
</evidence>
<keyword evidence="4" id="KW-1133">Transmembrane helix</keyword>
<dbReference type="GO" id="GO:0061024">
    <property type="term" value="P:membrane organization"/>
    <property type="evidence" value="ECO:0007669"/>
    <property type="project" value="TreeGrafter"/>
</dbReference>
<name>A0AAV9IH35_9RHOD</name>
<dbReference type="Pfam" id="PF03661">
    <property type="entry name" value="TMEM33_Pom33"/>
    <property type="match status" value="1"/>
</dbReference>
<dbReference type="GO" id="GO:0071786">
    <property type="term" value="P:endoplasmic reticulum tubular network organization"/>
    <property type="evidence" value="ECO:0007669"/>
    <property type="project" value="TreeGrafter"/>
</dbReference>
<feature type="compositionally biased region" description="Basic and acidic residues" evidence="6">
    <location>
        <begin position="63"/>
        <end position="73"/>
    </location>
</feature>
<evidence type="ECO:0000256" key="6">
    <source>
        <dbReference type="SAM" id="MobiDB-lite"/>
    </source>
</evidence>
<evidence type="ECO:0000313" key="8">
    <source>
        <dbReference type="Proteomes" id="UP001300502"/>
    </source>
</evidence>
<evidence type="ECO:0000256" key="2">
    <source>
        <dbReference type="ARBA" id="ARBA00007322"/>
    </source>
</evidence>
<dbReference type="AlphaFoldDB" id="A0AAV9IH35"/>
<feature type="region of interest" description="Disordered" evidence="6">
    <location>
        <begin position="54"/>
        <end position="84"/>
    </location>
</feature>
<sequence>MDPSKAAEEQYQRYDFDADERWKQFKENAVSTGSEDHLKRVYFRRYVNPELALKQTHTTNNGRSEESTARHSENTTSSSPSTSLPSLWRNVSHYLQLLASADFVHQVRRLLGSVSPSRAGTYILCLFQLLTIWKIMSFLADQSKEKFLAAFQFSLFAHICSLLRTVGVPQMSRQWFQSIVYQEDFAFILFCFVQRSVMPPGTVALIPIACRALVSSCDLLSLLLPSSFPSLYHSLADVFQFILRSRDSIYLLSAITEIILFPITLFRSIQFPQNLFSLFPYSFFLRLRFSFSSHAKLAWRILDSRLEPLVQSYVPVNWRPYYYSLKNFIRGLSRLA</sequence>
<accession>A0AAV9IH35</accession>
<proteinExistence type="inferred from homology"/>
<evidence type="ECO:0000256" key="3">
    <source>
        <dbReference type="ARBA" id="ARBA00022692"/>
    </source>
</evidence>
<keyword evidence="5" id="KW-0472">Membrane</keyword>
<dbReference type="InterPro" id="IPR051645">
    <property type="entry name" value="PER33/POM33_regulator"/>
</dbReference>
<comment type="caution">
    <text evidence="7">The sequence shown here is derived from an EMBL/GenBank/DDBJ whole genome shotgun (WGS) entry which is preliminary data.</text>
</comment>
<dbReference type="EMBL" id="JANCYU010000042">
    <property type="protein sequence ID" value="KAK4526619.1"/>
    <property type="molecule type" value="Genomic_DNA"/>
</dbReference>
<dbReference type="GO" id="GO:0016020">
    <property type="term" value="C:membrane"/>
    <property type="evidence" value="ECO:0007669"/>
    <property type="project" value="UniProtKB-SubCell"/>
</dbReference>
<gene>
    <name evidence="7" type="ORF">GAYE_SCF26G4535</name>
</gene>
<dbReference type="GO" id="GO:0005783">
    <property type="term" value="C:endoplasmic reticulum"/>
    <property type="evidence" value="ECO:0007669"/>
    <property type="project" value="TreeGrafter"/>
</dbReference>
<feature type="compositionally biased region" description="Low complexity" evidence="6">
    <location>
        <begin position="75"/>
        <end position="84"/>
    </location>
</feature>
<organism evidence="7 8">
    <name type="scientific">Galdieria yellowstonensis</name>
    <dbReference type="NCBI Taxonomy" id="3028027"/>
    <lineage>
        <taxon>Eukaryota</taxon>
        <taxon>Rhodophyta</taxon>
        <taxon>Bangiophyceae</taxon>
        <taxon>Galdieriales</taxon>
        <taxon>Galdieriaceae</taxon>
        <taxon>Galdieria</taxon>
    </lineage>
</organism>
<protein>
    <submittedName>
        <fullName evidence="7">Uncharacterized protein</fullName>
    </submittedName>
</protein>
<dbReference type="Proteomes" id="UP001300502">
    <property type="component" value="Unassembled WGS sequence"/>
</dbReference>
<dbReference type="PANTHER" id="PTHR12703:SF4">
    <property type="entry name" value="TRANSMEMBRANE PROTEIN 33"/>
    <property type="match status" value="1"/>
</dbReference>
<dbReference type="PANTHER" id="PTHR12703">
    <property type="entry name" value="TRANSMEMBRANE PROTEIN 33"/>
    <property type="match status" value="1"/>
</dbReference>
<dbReference type="InterPro" id="IPR005344">
    <property type="entry name" value="TMEM33/Pom33"/>
</dbReference>
<comment type="similarity">
    <text evidence="2">Belongs to the PER33/POM33 family.</text>
</comment>
<evidence type="ECO:0000313" key="7">
    <source>
        <dbReference type="EMBL" id="KAK4526619.1"/>
    </source>
</evidence>
<evidence type="ECO:0000256" key="1">
    <source>
        <dbReference type="ARBA" id="ARBA00004141"/>
    </source>
</evidence>
<keyword evidence="8" id="KW-1185">Reference proteome</keyword>